<evidence type="ECO:0000313" key="12">
    <source>
        <dbReference type="EMBL" id="HIS83032.1"/>
    </source>
</evidence>
<dbReference type="Pfam" id="PF02899">
    <property type="entry name" value="Phage_int_SAM_1"/>
    <property type="match status" value="1"/>
</dbReference>
<keyword evidence="7 9" id="KW-0233">DNA recombination</keyword>
<evidence type="ECO:0000259" key="11">
    <source>
        <dbReference type="PROSITE" id="PS51900"/>
    </source>
</evidence>
<comment type="subcellular location">
    <subcellularLocation>
        <location evidence="1 9">Cytoplasm</location>
    </subcellularLocation>
</comment>
<evidence type="ECO:0000256" key="9">
    <source>
        <dbReference type="HAMAP-Rule" id="MF_01808"/>
    </source>
</evidence>
<dbReference type="InterPro" id="IPR050090">
    <property type="entry name" value="Tyrosine_recombinase_XerCD"/>
</dbReference>
<feature type="active site" evidence="9">
    <location>
        <position position="254"/>
    </location>
</feature>
<dbReference type="GO" id="GO:0007059">
    <property type="term" value="P:chromosome segregation"/>
    <property type="evidence" value="ECO:0007669"/>
    <property type="project" value="UniProtKB-UniRule"/>
</dbReference>
<dbReference type="CDD" id="cd00798">
    <property type="entry name" value="INT_XerDC_C"/>
    <property type="match status" value="1"/>
</dbReference>
<dbReference type="GO" id="GO:0003677">
    <property type="term" value="F:DNA binding"/>
    <property type="evidence" value="ECO:0007669"/>
    <property type="project" value="UniProtKB-UniRule"/>
</dbReference>
<dbReference type="NCBIfam" id="NF001399">
    <property type="entry name" value="PRK00283.1"/>
    <property type="match status" value="1"/>
</dbReference>
<dbReference type="GO" id="GO:0005737">
    <property type="term" value="C:cytoplasm"/>
    <property type="evidence" value="ECO:0007669"/>
    <property type="project" value="UniProtKB-SubCell"/>
</dbReference>
<keyword evidence="4 9" id="KW-0159">Chromosome partition</keyword>
<dbReference type="EMBL" id="DVJO01000118">
    <property type="protein sequence ID" value="HIS83032.1"/>
    <property type="molecule type" value="Genomic_DNA"/>
</dbReference>
<dbReference type="InterPro" id="IPR010998">
    <property type="entry name" value="Integrase_recombinase_N"/>
</dbReference>
<sequence length="305" mass="35106">MMGLNSHSKQDLEDFKSYIIIEKNFSQHTAKAYYSDVLGFLLWMGEQSCEDVNFSKVREYLHFIQRFNYKKSTIARKIASIRTFYKFLYRERKVDSNPAMNLISPKRGKTLPKFLTPNEVESILNNVKIDTPAGYRNRAILELLWATGMRVSELSGLNFGDLNLANNEIRVFGKGSKERIILVTDRAKSYLERYIETARPLIPKGFPLEKPTESSPVFINNTGYRLQTKTIRNVINDVVEKIALPKKVTPHVFRHSFATHLIENGADLRVVQELLGHASISNTQIYTHVSTQHLKEVYNEAHPRA</sequence>
<feature type="active site" evidence="9">
    <location>
        <position position="174"/>
    </location>
</feature>
<dbReference type="Gene3D" id="1.10.443.10">
    <property type="entry name" value="Intergrase catalytic core"/>
    <property type="match status" value="1"/>
</dbReference>
<keyword evidence="2 9" id="KW-0963">Cytoplasm</keyword>
<accession>A0A9D1K3R0</accession>
<keyword evidence="8 9" id="KW-0131">Cell cycle</keyword>
<gene>
    <name evidence="9" type="primary">xerC</name>
    <name evidence="12" type="ORF">IAD41_05440</name>
</gene>
<dbReference type="AlphaFoldDB" id="A0A9D1K3R0"/>
<dbReference type="PROSITE" id="PS51900">
    <property type="entry name" value="CB"/>
    <property type="match status" value="1"/>
</dbReference>
<evidence type="ECO:0000313" key="13">
    <source>
        <dbReference type="Proteomes" id="UP000824139"/>
    </source>
</evidence>
<dbReference type="HAMAP" id="MF_01808">
    <property type="entry name" value="Recomb_XerC_XerD"/>
    <property type="match status" value="1"/>
</dbReference>
<feature type="domain" description="Core-binding (CB)" evidence="11">
    <location>
        <begin position="6"/>
        <end position="89"/>
    </location>
</feature>
<dbReference type="NCBIfam" id="NF040815">
    <property type="entry name" value="recomb_XerA_Arch"/>
    <property type="match status" value="1"/>
</dbReference>
<feature type="active site" description="O-(3'-phospho-DNA)-tyrosine intermediate" evidence="9">
    <location>
        <position position="286"/>
    </location>
</feature>
<dbReference type="PANTHER" id="PTHR30349:SF77">
    <property type="entry name" value="TYROSINE RECOMBINASE XERC"/>
    <property type="match status" value="1"/>
</dbReference>
<comment type="subunit">
    <text evidence="9">Forms a cyclic heterotetrameric complex composed of two molecules of XerC and two molecules of XerD.</text>
</comment>
<keyword evidence="3 9" id="KW-0132">Cell division</keyword>
<comment type="caution">
    <text evidence="12">The sequence shown here is derived from an EMBL/GenBank/DDBJ whole genome shotgun (WGS) entry which is preliminary data.</text>
</comment>
<reference evidence="12" key="2">
    <citation type="journal article" date="2021" name="PeerJ">
        <title>Extensive microbial diversity within the chicken gut microbiome revealed by metagenomics and culture.</title>
        <authorList>
            <person name="Gilroy R."/>
            <person name="Ravi A."/>
            <person name="Getino M."/>
            <person name="Pursley I."/>
            <person name="Horton D.L."/>
            <person name="Alikhan N.F."/>
            <person name="Baker D."/>
            <person name="Gharbi K."/>
            <person name="Hall N."/>
            <person name="Watson M."/>
            <person name="Adriaenssens E.M."/>
            <person name="Foster-Nyarko E."/>
            <person name="Jarju S."/>
            <person name="Secka A."/>
            <person name="Antonio M."/>
            <person name="Oren A."/>
            <person name="Chaudhuri R.R."/>
            <person name="La Ragione R."/>
            <person name="Hildebrand F."/>
            <person name="Pallen M.J."/>
        </authorList>
    </citation>
    <scope>NUCLEOTIDE SEQUENCE</scope>
    <source>
        <strain evidence="12">CHK152-2994</strain>
    </source>
</reference>
<evidence type="ECO:0000256" key="1">
    <source>
        <dbReference type="ARBA" id="ARBA00004496"/>
    </source>
</evidence>
<dbReference type="Gene3D" id="1.10.150.130">
    <property type="match status" value="1"/>
</dbReference>
<feature type="active site" evidence="9">
    <location>
        <position position="150"/>
    </location>
</feature>
<dbReference type="InterPro" id="IPR023009">
    <property type="entry name" value="Tyrosine_recombinase_XerC/XerD"/>
</dbReference>
<evidence type="ECO:0000256" key="5">
    <source>
        <dbReference type="ARBA" id="ARBA00022908"/>
    </source>
</evidence>
<feature type="domain" description="Tyr recombinase" evidence="10">
    <location>
        <begin position="110"/>
        <end position="299"/>
    </location>
</feature>
<feature type="active site" evidence="9">
    <location>
        <position position="251"/>
    </location>
</feature>
<evidence type="ECO:0000256" key="8">
    <source>
        <dbReference type="ARBA" id="ARBA00023306"/>
    </source>
</evidence>
<evidence type="ECO:0000256" key="2">
    <source>
        <dbReference type="ARBA" id="ARBA00022490"/>
    </source>
</evidence>
<dbReference type="InterPro" id="IPR004107">
    <property type="entry name" value="Integrase_SAM-like_N"/>
</dbReference>
<proteinExistence type="inferred from homology"/>
<evidence type="ECO:0000256" key="3">
    <source>
        <dbReference type="ARBA" id="ARBA00022618"/>
    </source>
</evidence>
<protein>
    <recommendedName>
        <fullName evidence="9">Tyrosine recombinase XerC</fullName>
    </recommendedName>
</protein>
<dbReference type="InterPro" id="IPR013762">
    <property type="entry name" value="Integrase-like_cat_sf"/>
</dbReference>
<name>A0A9D1K3R0_9BACT</name>
<evidence type="ECO:0000256" key="4">
    <source>
        <dbReference type="ARBA" id="ARBA00022829"/>
    </source>
</evidence>
<keyword evidence="6 9" id="KW-0238">DNA-binding</keyword>
<dbReference type="PANTHER" id="PTHR30349">
    <property type="entry name" value="PHAGE INTEGRASE-RELATED"/>
    <property type="match status" value="1"/>
</dbReference>
<dbReference type="GO" id="GO:0006313">
    <property type="term" value="P:DNA transposition"/>
    <property type="evidence" value="ECO:0007669"/>
    <property type="project" value="UniProtKB-UniRule"/>
</dbReference>
<evidence type="ECO:0000256" key="6">
    <source>
        <dbReference type="ARBA" id="ARBA00023125"/>
    </source>
</evidence>
<dbReference type="InterPro" id="IPR002104">
    <property type="entry name" value="Integrase_catalytic"/>
</dbReference>
<organism evidence="12 13">
    <name type="scientific">Candidatus Scatenecus faecavium</name>
    <dbReference type="NCBI Taxonomy" id="2840915"/>
    <lineage>
        <taxon>Bacteria</taxon>
        <taxon>Candidatus Scatenecus</taxon>
    </lineage>
</organism>
<dbReference type="GO" id="GO:0009037">
    <property type="term" value="F:tyrosine-based site-specific recombinase activity"/>
    <property type="evidence" value="ECO:0007669"/>
    <property type="project" value="UniProtKB-UniRule"/>
</dbReference>
<dbReference type="SUPFAM" id="SSF56349">
    <property type="entry name" value="DNA breaking-rejoining enzymes"/>
    <property type="match status" value="1"/>
</dbReference>
<dbReference type="Pfam" id="PF00589">
    <property type="entry name" value="Phage_integrase"/>
    <property type="match status" value="1"/>
</dbReference>
<dbReference type="GO" id="GO:0051301">
    <property type="term" value="P:cell division"/>
    <property type="evidence" value="ECO:0007669"/>
    <property type="project" value="UniProtKB-KW"/>
</dbReference>
<dbReference type="InterPro" id="IPR011010">
    <property type="entry name" value="DNA_brk_join_enz"/>
</dbReference>
<evidence type="ECO:0000259" key="10">
    <source>
        <dbReference type="PROSITE" id="PS51898"/>
    </source>
</evidence>
<feature type="active site" evidence="9">
    <location>
        <position position="277"/>
    </location>
</feature>
<reference evidence="12" key="1">
    <citation type="submission" date="2020-10" db="EMBL/GenBank/DDBJ databases">
        <authorList>
            <person name="Gilroy R."/>
        </authorList>
    </citation>
    <scope>NUCLEOTIDE SEQUENCE</scope>
    <source>
        <strain evidence="12">CHK152-2994</strain>
    </source>
</reference>
<dbReference type="InterPro" id="IPR044068">
    <property type="entry name" value="CB"/>
</dbReference>
<keyword evidence="5 9" id="KW-0229">DNA integration</keyword>
<evidence type="ECO:0000256" key="7">
    <source>
        <dbReference type="ARBA" id="ARBA00023172"/>
    </source>
</evidence>
<dbReference type="PROSITE" id="PS51898">
    <property type="entry name" value="TYR_RECOMBINASE"/>
    <property type="match status" value="1"/>
</dbReference>
<comment type="function">
    <text evidence="9">Site-specific tyrosine recombinase, which acts by catalyzing the cutting and rejoining of the recombining DNA molecules. The XerC-XerD complex is essential to convert dimers of the bacterial chromosome into monomers to permit their segregation at cell division. It also contributes to the segregational stability of plasmids.</text>
</comment>
<dbReference type="Proteomes" id="UP000824139">
    <property type="component" value="Unassembled WGS sequence"/>
</dbReference>
<comment type="similarity">
    <text evidence="9">Belongs to the 'phage' integrase family. XerC subfamily.</text>
</comment>